<dbReference type="PANTHER" id="PTHR37691">
    <property type="entry name" value="BLR3518 PROTEIN"/>
    <property type="match status" value="1"/>
</dbReference>
<name>A0ABS2KCS8_9GAMM</name>
<accession>A0ABS2KCS8</accession>
<dbReference type="RefSeq" id="WP_204630603.1">
    <property type="nucleotide sequence ID" value="NZ_BSOC01000007.1"/>
</dbReference>
<protein>
    <submittedName>
        <fullName evidence="1">DsrE family protein</fullName>
    </submittedName>
</protein>
<evidence type="ECO:0000313" key="1">
    <source>
        <dbReference type="EMBL" id="MBM7128986.1"/>
    </source>
</evidence>
<sequence length="179" mass="19161">MNEEILLAEHTGHADVSSGEPEFWTNPSISGYGKIHLLPRSAYQPPPDRVYHVVFAISAKSSEPGIVNPSLEQVARAVNLYVASGVTVEQLRFVAIAYGTATPITLNDLQHEAIFGMKNPNLPLIEELGDAGVDVAVCGQSVAIHNYGFDWIDGSVTIALSAVTTISSLQQKGYALVQS</sequence>
<reference evidence="1" key="1">
    <citation type="submission" date="2020-10" db="EMBL/GenBank/DDBJ databases">
        <title>Phylogeny of dyella-like bacteria.</title>
        <authorList>
            <person name="Fu J."/>
        </authorList>
    </citation>
    <scope>NUCLEOTIDE SEQUENCE</scope>
    <source>
        <strain evidence="1">DHON07</strain>
    </source>
</reference>
<organism evidence="1 2">
    <name type="scientific">Dyella mobilis</name>
    <dbReference type="NCBI Taxonomy" id="1849582"/>
    <lineage>
        <taxon>Bacteria</taxon>
        <taxon>Pseudomonadati</taxon>
        <taxon>Pseudomonadota</taxon>
        <taxon>Gammaproteobacteria</taxon>
        <taxon>Lysobacterales</taxon>
        <taxon>Rhodanobacteraceae</taxon>
        <taxon>Dyella</taxon>
    </lineage>
</organism>
<dbReference type="SUPFAM" id="SSF75169">
    <property type="entry name" value="DsrEFH-like"/>
    <property type="match status" value="1"/>
</dbReference>
<dbReference type="Pfam" id="PF02635">
    <property type="entry name" value="DsrE"/>
    <property type="match status" value="1"/>
</dbReference>
<dbReference type="EMBL" id="JADIKF010000036">
    <property type="protein sequence ID" value="MBM7128986.1"/>
    <property type="molecule type" value="Genomic_DNA"/>
</dbReference>
<keyword evidence="2" id="KW-1185">Reference proteome</keyword>
<comment type="caution">
    <text evidence="1">The sequence shown here is derived from an EMBL/GenBank/DDBJ whole genome shotgun (WGS) entry which is preliminary data.</text>
</comment>
<dbReference type="Gene3D" id="3.40.1260.10">
    <property type="entry name" value="DsrEFH-like"/>
    <property type="match status" value="1"/>
</dbReference>
<dbReference type="InterPro" id="IPR003787">
    <property type="entry name" value="Sulphur_relay_DsrE/F-like"/>
</dbReference>
<dbReference type="Proteomes" id="UP001430193">
    <property type="component" value="Unassembled WGS sequence"/>
</dbReference>
<gene>
    <name evidence="1" type="ORF">ISS99_05570</name>
</gene>
<dbReference type="InterPro" id="IPR027396">
    <property type="entry name" value="DsrEFH-like"/>
</dbReference>
<dbReference type="PANTHER" id="PTHR37691:SF1">
    <property type="entry name" value="BLR3518 PROTEIN"/>
    <property type="match status" value="1"/>
</dbReference>
<evidence type="ECO:0000313" key="2">
    <source>
        <dbReference type="Proteomes" id="UP001430193"/>
    </source>
</evidence>
<proteinExistence type="predicted"/>